<proteinExistence type="predicted"/>
<gene>
    <name evidence="5" type="ORF">BG61_33095</name>
</gene>
<dbReference type="GO" id="GO:0016020">
    <property type="term" value="C:membrane"/>
    <property type="evidence" value="ECO:0007669"/>
    <property type="project" value="InterPro"/>
</dbReference>
<dbReference type="STRING" id="60547.GCA_000751215_02471"/>
<dbReference type="Gene3D" id="1.20.5.1930">
    <property type="match status" value="1"/>
</dbReference>
<evidence type="ECO:0000313" key="5">
    <source>
        <dbReference type="EMBL" id="KDR43733.1"/>
    </source>
</evidence>
<dbReference type="RefSeq" id="WP_051672340.1">
    <property type="nucleotide sequence ID" value="NZ_JFHC01000006.1"/>
</dbReference>
<dbReference type="GO" id="GO:0046983">
    <property type="term" value="F:protein dimerization activity"/>
    <property type="evidence" value="ECO:0007669"/>
    <property type="project" value="InterPro"/>
</dbReference>
<dbReference type="PANTHER" id="PTHR24421:SF59">
    <property type="entry name" value="OXYGEN SENSOR HISTIDINE KINASE NREB"/>
    <property type="match status" value="1"/>
</dbReference>
<evidence type="ECO:0000256" key="1">
    <source>
        <dbReference type="ARBA" id="ARBA00022679"/>
    </source>
</evidence>
<keyword evidence="6" id="KW-1185">Reference proteome</keyword>
<dbReference type="SMART" id="SM00387">
    <property type="entry name" value="HATPase_c"/>
    <property type="match status" value="1"/>
</dbReference>
<keyword evidence="2 5" id="KW-0418">Kinase</keyword>
<dbReference type="Pfam" id="PF14417">
    <property type="entry name" value="MEDS"/>
    <property type="match status" value="1"/>
</dbReference>
<dbReference type="SUPFAM" id="SSF55874">
    <property type="entry name" value="ATPase domain of HSP90 chaperone/DNA topoisomerase II/histidine kinase"/>
    <property type="match status" value="1"/>
</dbReference>
<evidence type="ECO:0000256" key="2">
    <source>
        <dbReference type="ARBA" id="ARBA00022777"/>
    </source>
</evidence>
<organism evidence="5 6">
    <name type="scientific">Caballeronia glathei</name>
    <dbReference type="NCBI Taxonomy" id="60547"/>
    <lineage>
        <taxon>Bacteria</taxon>
        <taxon>Pseudomonadati</taxon>
        <taxon>Pseudomonadota</taxon>
        <taxon>Betaproteobacteria</taxon>
        <taxon>Burkholderiales</taxon>
        <taxon>Burkholderiaceae</taxon>
        <taxon>Caballeronia</taxon>
    </lineage>
</organism>
<evidence type="ECO:0000313" key="6">
    <source>
        <dbReference type="Proteomes" id="UP000027466"/>
    </source>
</evidence>
<dbReference type="InterPro" id="IPR011712">
    <property type="entry name" value="Sig_transdc_His_kin_sub3_dim/P"/>
</dbReference>
<dbReference type="InterPro" id="IPR005467">
    <property type="entry name" value="His_kinase_dom"/>
</dbReference>
<dbReference type="EMBL" id="JFHC01000006">
    <property type="protein sequence ID" value="KDR43733.1"/>
    <property type="molecule type" value="Genomic_DNA"/>
</dbReference>
<protein>
    <submittedName>
        <fullName evidence="5">Histidine kinase</fullName>
    </submittedName>
</protein>
<dbReference type="InterPro" id="IPR036890">
    <property type="entry name" value="HATPase_C_sf"/>
</dbReference>
<dbReference type="Proteomes" id="UP000027466">
    <property type="component" value="Unassembled WGS sequence"/>
</dbReference>
<dbReference type="InterPro" id="IPR003594">
    <property type="entry name" value="HATPase_dom"/>
</dbReference>
<dbReference type="AlphaFoldDB" id="A0A069PSM1"/>
<evidence type="ECO:0000256" key="3">
    <source>
        <dbReference type="ARBA" id="ARBA00023012"/>
    </source>
</evidence>
<feature type="domain" description="Histidine kinase" evidence="4">
    <location>
        <begin position="230"/>
        <end position="428"/>
    </location>
</feature>
<dbReference type="GO" id="GO:0000155">
    <property type="term" value="F:phosphorelay sensor kinase activity"/>
    <property type="evidence" value="ECO:0007669"/>
    <property type="project" value="InterPro"/>
</dbReference>
<name>A0A069PSM1_9BURK</name>
<sequence>MCEHAVQFYESESFLYEKVSRFVNTALCAGESAIVIAANTHREAIARRVNAVFPFADSESRFISVDADETLAGFMVDGWPDARRFADVIGTLLRRASANGAVRVRAFGEMVALLCAAGKMEAAVRLEELWNDLARDHDFSLLCAYPMEAFQGERESQAFHRIFAAHSHVCASEEYVNGTADSDQFHRATALLQQKAKALEYEVARRKETESALSKLAAHQERIREDERKRIAREIHDELGGVLTGIKAYVSVAIDRAKAEGRAVDPQLADASDLADTAIETVRRVITDLRPSVLDELGIWVALEWYAGQIEKQTGLSCSLTIDAPVAAMTVTPETSIVLFRIVQEALTNAIRHAGASKITVRVLLDEHALIVEVADDGKGIEAAHVFNGVSWGIAGMQERARHVGGQIKVTGITGCGTAVVFRLPLEKLHDQ</sequence>
<dbReference type="InterPro" id="IPR050482">
    <property type="entry name" value="Sensor_HK_TwoCompSys"/>
</dbReference>
<dbReference type="InterPro" id="IPR025847">
    <property type="entry name" value="MEDS_domain"/>
</dbReference>
<accession>A0A069PSM1</accession>
<evidence type="ECO:0000259" key="4">
    <source>
        <dbReference type="PROSITE" id="PS50109"/>
    </source>
</evidence>
<dbReference type="Pfam" id="PF02518">
    <property type="entry name" value="HATPase_c"/>
    <property type="match status" value="1"/>
</dbReference>
<dbReference type="Pfam" id="PF07730">
    <property type="entry name" value="HisKA_3"/>
    <property type="match status" value="1"/>
</dbReference>
<comment type="caution">
    <text evidence="5">The sequence shown here is derived from an EMBL/GenBank/DDBJ whole genome shotgun (WGS) entry which is preliminary data.</text>
</comment>
<dbReference type="Gene3D" id="3.30.565.10">
    <property type="entry name" value="Histidine kinase-like ATPase, C-terminal domain"/>
    <property type="match status" value="1"/>
</dbReference>
<dbReference type="CDD" id="cd16917">
    <property type="entry name" value="HATPase_UhpB-NarQ-NarX-like"/>
    <property type="match status" value="1"/>
</dbReference>
<dbReference type="PANTHER" id="PTHR24421">
    <property type="entry name" value="NITRATE/NITRITE SENSOR PROTEIN NARX-RELATED"/>
    <property type="match status" value="1"/>
</dbReference>
<keyword evidence="3" id="KW-0902">Two-component regulatory system</keyword>
<reference evidence="5 6" key="1">
    <citation type="submission" date="2014-03" db="EMBL/GenBank/DDBJ databases">
        <title>Draft Genome Sequences of Four Burkholderia Strains.</title>
        <authorList>
            <person name="Liu X.Y."/>
            <person name="Li C.X."/>
            <person name="Xu J.H."/>
        </authorList>
    </citation>
    <scope>NUCLEOTIDE SEQUENCE [LARGE SCALE GENOMIC DNA]</scope>
    <source>
        <strain evidence="5 6">DSM 50014</strain>
    </source>
</reference>
<dbReference type="PROSITE" id="PS50109">
    <property type="entry name" value="HIS_KIN"/>
    <property type="match status" value="1"/>
</dbReference>
<keyword evidence="1" id="KW-0808">Transferase</keyword>